<dbReference type="PANTHER" id="PTHR41291">
    <property type="entry name" value="DNA ALKYLATION REPAIR PROTEIN"/>
    <property type="match status" value="1"/>
</dbReference>
<evidence type="ECO:0008006" key="3">
    <source>
        <dbReference type="Google" id="ProtNLM"/>
    </source>
</evidence>
<evidence type="ECO:0000313" key="1">
    <source>
        <dbReference type="EMBL" id="KKR11701.1"/>
    </source>
</evidence>
<sequence>MNYSKIIKKLKSLKNQKNIDGMARFGINPKNTLGISIYDLRKIAKEIGKDPSFAKASMGRHELALKLWDSGIHEAKILASFIDEPDKVTDAQLEKWVLDFDSWDVVDQVSELIAHTPFVAKKIFEWSERSEEFVKRSAFSLIAEVSWWDKKITDKEIEKFFPVIKKAATDERNFVKKAVNWALRNIGKRNKKLNKKAIKVAKEIDKIDDKTSKWIAKDALRELTSDKIQARIK</sequence>
<dbReference type="Pfam" id="PF08713">
    <property type="entry name" value="DNA_alkylation"/>
    <property type="match status" value="1"/>
</dbReference>
<organism evidence="1 2">
    <name type="scientific">Candidatus Woesebacteria bacterium GW2011_GWA1_39_21</name>
    <dbReference type="NCBI Taxonomy" id="1618550"/>
    <lineage>
        <taxon>Bacteria</taxon>
        <taxon>Candidatus Woeseibacteriota</taxon>
    </lineage>
</organism>
<name>A0A0G0NFX8_9BACT</name>
<accession>A0A0G0NFX8</accession>
<protein>
    <recommendedName>
        <fullName evidence="3">DNA alkylation repair protein</fullName>
    </recommendedName>
</protein>
<dbReference type="Proteomes" id="UP000034246">
    <property type="component" value="Unassembled WGS sequence"/>
</dbReference>
<dbReference type="AlphaFoldDB" id="A0A0G0NFX8"/>
<dbReference type="SUPFAM" id="SSF48371">
    <property type="entry name" value="ARM repeat"/>
    <property type="match status" value="1"/>
</dbReference>
<gene>
    <name evidence="1" type="ORF">UT39_C0004G0060</name>
</gene>
<evidence type="ECO:0000313" key="2">
    <source>
        <dbReference type="Proteomes" id="UP000034246"/>
    </source>
</evidence>
<dbReference type="PANTHER" id="PTHR41291:SF1">
    <property type="entry name" value="DNA ALKYLATION REPAIR PROTEIN"/>
    <property type="match status" value="1"/>
</dbReference>
<dbReference type="InterPro" id="IPR014825">
    <property type="entry name" value="DNA_alkylation"/>
</dbReference>
<dbReference type="EMBL" id="LBWP01000004">
    <property type="protein sequence ID" value="KKR11701.1"/>
    <property type="molecule type" value="Genomic_DNA"/>
</dbReference>
<comment type="caution">
    <text evidence="1">The sequence shown here is derived from an EMBL/GenBank/DDBJ whole genome shotgun (WGS) entry which is preliminary data.</text>
</comment>
<reference evidence="1 2" key="1">
    <citation type="journal article" date="2015" name="Nature">
        <title>rRNA introns, odd ribosomes, and small enigmatic genomes across a large radiation of phyla.</title>
        <authorList>
            <person name="Brown C.T."/>
            <person name="Hug L.A."/>
            <person name="Thomas B.C."/>
            <person name="Sharon I."/>
            <person name="Castelle C.J."/>
            <person name="Singh A."/>
            <person name="Wilkins M.J."/>
            <person name="Williams K.H."/>
            <person name="Banfield J.F."/>
        </authorList>
    </citation>
    <scope>NUCLEOTIDE SEQUENCE [LARGE SCALE GENOMIC DNA]</scope>
</reference>
<dbReference type="STRING" id="1618550.UT39_C0004G0060"/>
<proteinExistence type="predicted"/>
<dbReference type="InterPro" id="IPR016024">
    <property type="entry name" value="ARM-type_fold"/>
</dbReference>
<dbReference type="PATRIC" id="fig|1618550.3.peg.371"/>
<dbReference type="CDD" id="cd06561">
    <property type="entry name" value="AlkD_like"/>
    <property type="match status" value="1"/>
</dbReference>
<dbReference type="Gene3D" id="1.25.10.90">
    <property type="match status" value="1"/>
</dbReference>